<dbReference type="AlphaFoldDB" id="A0A0K8PCR1"/>
<name>A0A0K8PCR1_9CHLR</name>
<dbReference type="GO" id="GO:0004775">
    <property type="term" value="F:succinate-CoA ligase (ADP-forming) activity"/>
    <property type="evidence" value="ECO:0007669"/>
    <property type="project" value="UniProtKB-UniRule"/>
</dbReference>
<comment type="subunit">
    <text evidence="5 8">Heterotetramer of two alpha and two beta subunits.</text>
</comment>
<dbReference type="RefSeq" id="WP_062278771.1">
    <property type="nucleotide sequence ID" value="NZ_DF968180.1"/>
</dbReference>
<evidence type="ECO:0000259" key="9">
    <source>
        <dbReference type="SMART" id="SM00881"/>
    </source>
</evidence>
<sequence>MSILINKSTRVIVQGITGREGNFHARQMINYGTQIVAGVSPSRGGSWVLDEKVPVFDTMQAAVEVTEANASIIFVPARQATDALLEAADSGVELVVCITEGIPVQDIAKVYHYMTTKGVRFVGPNCSGIINPGEVKIGITPEDCVIPGKVGIISRSGTLSYMIMEAMKERGIGVSTCVGIGGDILQGTSFVEAMEMFETDPYTERLLLIGEIGGLEEERAARFAAYQMSKPVAAFLAGKSAPPGKRMGHAGAYIEAGIGILKSKIEAFESAGVKVVTEIPELLKLLEK</sequence>
<dbReference type="NCBIfam" id="TIGR01019">
    <property type="entry name" value="sucCoAalpha"/>
    <property type="match status" value="1"/>
</dbReference>
<dbReference type="PRINTS" id="PR01798">
    <property type="entry name" value="SCOASYNTHASE"/>
</dbReference>
<dbReference type="InterPro" id="IPR017440">
    <property type="entry name" value="Cit_synth/succinyl-CoA_lig_AS"/>
</dbReference>
<dbReference type="EMBL" id="DF968180">
    <property type="protein sequence ID" value="GAP39930.1"/>
    <property type="molecule type" value="Genomic_DNA"/>
</dbReference>
<dbReference type="GO" id="GO:0000166">
    <property type="term" value="F:nucleotide binding"/>
    <property type="evidence" value="ECO:0007669"/>
    <property type="project" value="UniProtKB-KW"/>
</dbReference>
<dbReference type="InterPro" id="IPR005811">
    <property type="entry name" value="SUCC_ACL_C"/>
</dbReference>
<evidence type="ECO:0000256" key="5">
    <source>
        <dbReference type="HAMAP-Rule" id="MF_01988"/>
    </source>
</evidence>
<dbReference type="Proteomes" id="UP000053370">
    <property type="component" value="Unassembled WGS sequence"/>
</dbReference>
<dbReference type="GO" id="GO:0009361">
    <property type="term" value="C:succinate-CoA ligase complex (ADP-forming)"/>
    <property type="evidence" value="ECO:0007669"/>
    <property type="project" value="TreeGrafter"/>
</dbReference>
<dbReference type="InterPro" id="IPR036291">
    <property type="entry name" value="NAD(P)-bd_dom_sf"/>
</dbReference>
<evidence type="ECO:0000256" key="7">
    <source>
        <dbReference type="RuleBase" id="RU000677"/>
    </source>
</evidence>
<evidence type="ECO:0000256" key="6">
    <source>
        <dbReference type="PIRSR" id="PIRSR001553-1"/>
    </source>
</evidence>
<evidence type="ECO:0000313" key="11">
    <source>
        <dbReference type="Proteomes" id="UP000053370"/>
    </source>
</evidence>
<gene>
    <name evidence="5" type="primary">sucD</name>
    <name evidence="10" type="ORF">ATC1_12468</name>
</gene>
<comment type="function">
    <text evidence="5 8">Succinyl-CoA synthetase functions in the citric acid cycle (TCA), coupling the hydrolysis of succinyl-CoA to the synthesis of either ATP or GTP and thus represents the only step of substrate-level phosphorylation in the TCA. The alpha subunit of the enzyme binds the substrates coenzyme A and phosphate, while succinate binding and nucleotide specificity is provided by the beta subunit.</text>
</comment>
<keyword evidence="1 5" id="KW-0816">Tricarboxylic acid cycle</keyword>
<dbReference type="GO" id="GO:0004776">
    <property type="term" value="F:succinate-CoA ligase (GDP-forming) activity"/>
    <property type="evidence" value="ECO:0007669"/>
    <property type="project" value="RHEA"/>
</dbReference>
<dbReference type="InterPro" id="IPR003781">
    <property type="entry name" value="CoA-bd"/>
</dbReference>
<keyword evidence="11" id="KW-1185">Reference proteome</keyword>
<proteinExistence type="inferred from homology"/>
<dbReference type="OrthoDB" id="9807196at2"/>
<dbReference type="PIRSF" id="PIRSF001553">
    <property type="entry name" value="SucCS_alpha"/>
    <property type="match status" value="1"/>
</dbReference>
<accession>A0A0K8PCR1</accession>
<feature type="active site" description="Tele-phosphohistidine intermediate" evidence="5 6">
    <location>
        <position position="249"/>
    </location>
</feature>
<dbReference type="Pfam" id="PF02629">
    <property type="entry name" value="CoA_binding"/>
    <property type="match status" value="1"/>
</dbReference>
<dbReference type="InterPro" id="IPR016102">
    <property type="entry name" value="Succinyl-CoA_synth-like"/>
</dbReference>
<dbReference type="FunFam" id="3.40.50.720:FF:000277">
    <property type="entry name" value="Succinate--CoA ligase [ADP-forming] subunit alpha"/>
    <property type="match status" value="1"/>
</dbReference>
<evidence type="ECO:0000256" key="2">
    <source>
        <dbReference type="ARBA" id="ARBA00022598"/>
    </source>
</evidence>
<evidence type="ECO:0000256" key="3">
    <source>
        <dbReference type="ARBA" id="ARBA00022741"/>
    </source>
</evidence>
<evidence type="ECO:0000313" key="10">
    <source>
        <dbReference type="EMBL" id="GAP39930.1"/>
    </source>
</evidence>
<dbReference type="UniPathway" id="UPA00223">
    <property type="reaction ID" value="UER00999"/>
</dbReference>
<feature type="domain" description="CoA-binding" evidence="9">
    <location>
        <begin position="4"/>
        <end position="102"/>
    </location>
</feature>
<dbReference type="SUPFAM" id="SSF52210">
    <property type="entry name" value="Succinyl-CoA synthetase domains"/>
    <property type="match status" value="1"/>
</dbReference>
<dbReference type="InterPro" id="IPR005810">
    <property type="entry name" value="CoA_lig_alpha"/>
</dbReference>
<dbReference type="HAMAP" id="MF_01988">
    <property type="entry name" value="Succ_CoA_alpha"/>
    <property type="match status" value="1"/>
</dbReference>
<comment type="caution">
    <text evidence="5">Lacks conserved residue(s) required for the propagation of feature annotation.</text>
</comment>
<dbReference type="GO" id="GO:0006099">
    <property type="term" value="P:tricarboxylic acid cycle"/>
    <property type="evidence" value="ECO:0007669"/>
    <property type="project" value="UniProtKB-UniRule"/>
</dbReference>
<dbReference type="PANTHER" id="PTHR11117:SF2">
    <property type="entry name" value="SUCCINATE--COA LIGASE [ADP_GDP-FORMING] SUBUNIT ALPHA, MITOCHONDRIAL"/>
    <property type="match status" value="1"/>
</dbReference>
<dbReference type="FunFam" id="3.40.50.261:FF:000006">
    <property type="entry name" value="Succinate--CoA ligase [ADP-forming] subunit alpha"/>
    <property type="match status" value="1"/>
</dbReference>
<comment type="catalytic activity">
    <reaction evidence="5">
        <text>GTP + succinate + CoA = succinyl-CoA + GDP + phosphate</text>
        <dbReference type="Rhea" id="RHEA:22120"/>
        <dbReference type="ChEBI" id="CHEBI:30031"/>
        <dbReference type="ChEBI" id="CHEBI:37565"/>
        <dbReference type="ChEBI" id="CHEBI:43474"/>
        <dbReference type="ChEBI" id="CHEBI:57287"/>
        <dbReference type="ChEBI" id="CHEBI:57292"/>
        <dbReference type="ChEBI" id="CHEBI:58189"/>
    </reaction>
</comment>
<dbReference type="PATRIC" id="fig|1678840.3.peg.1058"/>
<dbReference type="Pfam" id="PF00549">
    <property type="entry name" value="Ligase_CoA"/>
    <property type="match status" value="1"/>
</dbReference>
<feature type="binding site" evidence="5">
    <location>
        <begin position="98"/>
        <end position="100"/>
    </location>
    <ligand>
        <name>CoA</name>
        <dbReference type="ChEBI" id="CHEBI:57287"/>
    </ligand>
</feature>
<feature type="binding site" evidence="5">
    <location>
        <position position="161"/>
    </location>
    <ligand>
        <name>substrate</name>
        <note>ligand shared with subunit beta</note>
    </ligand>
</feature>
<evidence type="ECO:0000256" key="8">
    <source>
        <dbReference type="RuleBase" id="RU000699"/>
    </source>
</evidence>
<organism evidence="10">
    <name type="scientific">Flexilinea flocculi</name>
    <dbReference type="NCBI Taxonomy" id="1678840"/>
    <lineage>
        <taxon>Bacteria</taxon>
        <taxon>Bacillati</taxon>
        <taxon>Chloroflexota</taxon>
        <taxon>Anaerolineae</taxon>
        <taxon>Anaerolineales</taxon>
        <taxon>Anaerolineaceae</taxon>
        <taxon>Flexilinea</taxon>
    </lineage>
</organism>
<comment type="pathway">
    <text evidence="5 8">Carbohydrate metabolism; tricarboxylic acid cycle; succinate from succinyl-CoA (ligase route): step 1/1.</text>
</comment>
<keyword evidence="3 5" id="KW-0547">Nucleotide-binding</keyword>
<dbReference type="SUPFAM" id="SSF51735">
    <property type="entry name" value="NAD(P)-binding Rossmann-fold domains"/>
    <property type="match status" value="1"/>
</dbReference>
<dbReference type="EC" id="6.2.1.5" evidence="5"/>
<feature type="binding site" evidence="5">
    <location>
        <begin position="17"/>
        <end position="20"/>
    </location>
    <ligand>
        <name>CoA</name>
        <dbReference type="ChEBI" id="CHEBI:57287"/>
    </ligand>
</feature>
<dbReference type="Gene3D" id="3.40.50.720">
    <property type="entry name" value="NAD(P)-binding Rossmann-like Domain"/>
    <property type="match status" value="1"/>
</dbReference>
<dbReference type="Gene3D" id="3.40.50.261">
    <property type="entry name" value="Succinyl-CoA synthetase domains"/>
    <property type="match status" value="1"/>
</dbReference>
<protein>
    <recommendedName>
        <fullName evidence="5">Succinate--CoA ligase [ADP-forming] subunit alpha</fullName>
        <ecNumber evidence="5">6.2.1.5</ecNumber>
    </recommendedName>
    <alternativeName>
        <fullName evidence="5">Succinyl-CoA synthetase subunit alpha</fullName>
        <shortName evidence="5">SCS-alpha</shortName>
    </alternativeName>
</protein>
<evidence type="ECO:0000256" key="4">
    <source>
        <dbReference type="ARBA" id="ARBA00060724"/>
    </source>
</evidence>
<dbReference type="STRING" id="1678840.ATC1_12468"/>
<dbReference type="NCBIfam" id="NF004230">
    <property type="entry name" value="PRK05678.1"/>
    <property type="match status" value="1"/>
</dbReference>
<keyword evidence="2 5" id="KW-0436">Ligase</keyword>
<dbReference type="PANTHER" id="PTHR11117">
    <property type="entry name" value="SUCCINYL-COA LIGASE SUBUNIT ALPHA"/>
    <property type="match status" value="1"/>
</dbReference>
<evidence type="ECO:0000256" key="1">
    <source>
        <dbReference type="ARBA" id="ARBA00022532"/>
    </source>
</evidence>
<dbReference type="SMART" id="SM00881">
    <property type="entry name" value="CoA_binding"/>
    <property type="match status" value="1"/>
</dbReference>
<dbReference type="PROSITE" id="PS00399">
    <property type="entry name" value="SUCCINYL_COA_LIG_2"/>
    <property type="match status" value="1"/>
</dbReference>
<comment type="similarity">
    <text evidence="4 5 7">Belongs to the succinate/malate CoA ligase alpha subunit family.</text>
</comment>
<comment type="catalytic activity">
    <reaction evidence="5 8">
        <text>succinate + ATP + CoA = succinyl-CoA + ADP + phosphate</text>
        <dbReference type="Rhea" id="RHEA:17661"/>
        <dbReference type="ChEBI" id="CHEBI:30031"/>
        <dbReference type="ChEBI" id="CHEBI:30616"/>
        <dbReference type="ChEBI" id="CHEBI:43474"/>
        <dbReference type="ChEBI" id="CHEBI:57287"/>
        <dbReference type="ChEBI" id="CHEBI:57292"/>
        <dbReference type="ChEBI" id="CHEBI:456216"/>
        <dbReference type="EC" id="6.2.1.5"/>
    </reaction>
</comment>
<reference evidence="10" key="1">
    <citation type="journal article" date="2015" name="Genome Announc.">
        <title>Draft Genome Sequence of Anaerolineae Strain TC1, a Novel Isolate from a Methanogenic Wastewater Treatment System.</title>
        <authorList>
            <person name="Matsuura N."/>
            <person name="Tourlousse D.M."/>
            <person name="Sun L."/>
            <person name="Toyonaga M."/>
            <person name="Kuroda K."/>
            <person name="Ohashi A."/>
            <person name="Cruz R."/>
            <person name="Yamaguchi T."/>
            <person name="Sekiguchi Y."/>
        </authorList>
    </citation>
    <scope>NUCLEOTIDE SEQUENCE [LARGE SCALE GENOMIC DNA]</scope>
    <source>
        <strain evidence="10">TC1</strain>
    </source>
</reference>